<gene>
    <name evidence="1" type="ORF">EV700_1271</name>
</gene>
<dbReference type="EMBL" id="SHKX01000011">
    <property type="protein sequence ID" value="RZU46886.1"/>
    <property type="molecule type" value="Genomic_DNA"/>
</dbReference>
<keyword evidence="2" id="KW-1185">Reference proteome</keyword>
<sequence>MIAKLYGTSGCHLCDDAERLLAQAGAALRLDWTYIDIALNDELVDRYGTRIPVLLINRHELNWPFSLLDIHRAASSASPTQP</sequence>
<protein>
    <submittedName>
        <fullName evidence="1">Glutaredoxin</fullName>
    </submittedName>
</protein>
<dbReference type="Proteomes" id="UP000292423">
    <property type="component" value="Unassembled WGS sequence"/>
</dbReference>
<evidence type="ECO:0000313" key="2">
    <source>
        <dbReference type="Proteomes" id="UP000292423"/>
    </source>
</evidence>
<comment type="caution">
    <text evidence="1">The sequence shown here is derived from an EMBL/GenBank/DDBJ whole genome shotgun (WGS) entry which is preliminary data.</text>
</comment>
<dbReference type="Pfam" id="PF05768">
    <property type="entry name" value="Glrx-like"/>
    <property type="match status" value="1"/>
</dbReference>
<dbReference type="InterPro" id="IPR036249">
    <property type="entry name" value="Thioredoxin-like_sf"/>
</dbReference>
<dbReference type="OrthoDB" id="8537427at2"/>
<accession>A0A4V2G611</accession>
<proteinExistence type="predicted"/>
<dbReference type="Gene3D" id="3.40.30.10">
    <property type="entry name" value="Glutaredoxin"/>
    <property type="match status" value="1"/>
</dbReference>
<name>A0A4V2G611_9GAMM</name>
<organism evidence="1 2">
    <name type="scientific">Fluviicoccus keumensis</name>
    <dbReference type="NCBI Taxonomy" id="1435465"/>
    <lineage>
        <taxon>Bacteria</taxon>
        <taxon>Pseudomonadati</taxon>
        <taxon>Pseudomonadota</taxon>
        <taxon>Gammaproteobacteria</taxon>
        <taxon>Moraxellales</taxon>
        <taxon>Moraxellaceae</taxon>
        <taxon>Fluviicoccus</taxon>
    </lineage>
</organism>
<dbReference type="SUPFAM" id="SSF52833">
    <property type="entry name" value="Thioredoxin-like"/>
    <property type="match status" value="1"/>
</dbReference>
<dbReference type="InterPro" id="IPR008554">
    <property type="entry name" value="Glutaredoxin-like"/>
</dbReference>
<dbReference type="AlphaFoldDB" id="A0A4V2G611"/>
<reference evidence="1 2" key="1">
    <citation type="submission" date="2019-02" db="EMBL/GenBank/DDBJ databases">
        <title>Genomic Encyclopedia of Type Strains, Phase IV (KMG-IV): sequencing the most valuable type-strain genomes for metagenomic binning, comparative biology and taxonomic classification.</title>
        <authorList>
            <person name="Goeker M."/>
        </authorList>
    </citation>
    <scope>NUCLEOTIDE SEQUENCE [LARGE SCALE GENOMIC DNA]</scope>
    <source>
        <strain evidence="1 2">DSM 105135</strain>
    </source>
</reference>
<evidence type="ECO:0000313" key="1">
    <source>
        <dbReference type="EMBL" id="RZU46886.1"/>
    </source>
</evidence>
<dbReference type="RefSeq" id="WP_130411904.1">
    <property type="nucleotide sequence ID" value="NZ_SHKX01000011.1"/>
</dbReference>